<proteinExistence type="predicted"/>
<feature type="compositionally biased region" description="Low complexity" evidence="1">
    <location>
        <begin position="189"/>
        <end position="202"/>
    </location>
</feature>
<feature type="compositionally biased region" description="Pro residues" evidence="1">
    <location>
        <begin position="260"/>
        <end position="273"/>
    </location>
</feature>
<feature type="region of interest" description="Disordered" evidence="1">
    <location>
        <begin position="546"/>
        <end position="594"/>
    </location>
</feature>
<dbReference type="RefSeq" id="XP_060322277.1">
    <property type="nucleotide sequence ID" value="XM_060478658.1"/>
</dbReference>
<evidence type="ECO:0000313" key="3">
    <source>
        <dbReference type="Proteomes" id="UP001175211"/>
    </source>
</evidence>
<feature type="compositionally biased region" description="Pro residues" evidence="1">
    <location>
        <begin position="367"/>
        <end position="376"/>
    </location>
</feature>
<keyword evidence="3" id="KW-1185">Reference proteome</keyword>
<feature type="region of interest" description="Disordered" evidence="1">
    <location>
        <begin position="169"/>
        <end position="204"/>
    </location>
</feature>
<feature type="region of interest" description="Disordered" evidence="1">
    <location>
        <begin position="802"/>
        <end position="828"/>
    </location>
</feature>
<feature type="compositionally biased region" description="Polar residues" evidence="1">
    <location>
        <begin position="293"/>
        <end position="307"/>
    </location>
</feature>
<protein>
    <submittedName>
        <fullName evidence="2">Uncharacterized protein</fullName>
    </submittedName>
</protein>
<feature type="region of interest" description="Disordered" evidence="1">
    <location>
        <begin position="259"/>
        <end position="332"/>
    </location>
</feature>
<sequence>MSNLTPAVAAIPEPSPSLEEPVYTQLLPNMHLLCHQGLINSRIGACIRGFLTRWHHTLPPRLRVRYWNQVLACVPMEMHSSHVLTSLEVGLPFPGEPGFVMTSPPLPLVYYLLQREVPESEALLRTLLIDKDAFPGMVFPRYPTPLPDDVNELASDPLSTGQTLTLATTYPPLSTPPVGPPTTAPPPYQALAPQAPQPATQPSSFSGFQPPAVHHGRHQVVASLQDLQQTLRNPSSTSGNTLPSAVTFLDLNRRITASLPVPPTLPTPGPRCQPQPQHLLSPDPRLPPPSFSVVSTHTAQRTMTSSRTPRHRLHSQARPPLPPVVGEGEFSVAPVPPASRGVVSTLRPQEPLFFPSSEEEDGHRPPSTSPPPPPPTFDDVGNPFDDMPVVDGVRVPSPELIYNAVSGDLVDDHNFDVGSPVTEIPKRTTHAKGKAKAMASSSKKRGKKGVVQKANIPPVTPPRDEDSAPSPPPSVRIRTSSARCPVALPSPEPVAGPSHLSKRKKQSQAATPSTPLAEISPPHVPLTRSCAAATKAAILPSIVKLPEESGSDSDDDAPPRKKRRVSEAKKEKKKKALHAKEPAKKRGRKPDARYMLSEPGADTGVVVSHHSTSRAELEVLTFDDLHEGPAAFFKPVRYGDKNGTFGARSDPFPYFAQAPGVPGDCVPCSTRDIPCTWTNQFPGAACDQCTSSHHGRCSARYTAQEMNKVSSKLAKYMRYNVGSMESDLKELRVLNHDLEHLDVLMRRNFLRRDRLIHQLTDSLDQIAGHEHGNAIIEGLASTYEEVSSFIVDDGIRRSLGHPLNLLKPGESSKSGASQSKSPTKGDES</sequence>
<comment type="caution">
    <text evidence="2">The sequence shown here is derived from an EMBL/GenBank/DDBJ whole genome shotgun (WGS) entry which is preliminary data.</text>
</comment>
<name>A0AA39MJY6_ARMTA</name>
<accession>A0AA39MJY6</accession>
<organism evidence="2 3">
    <name type="scientific">Armillaria tabescens</name>
    <name type="common">Ringless honey mushroom</name>
    <name type="synonym">Agaricus tabescens</name>
    <dbReference type="NCBI Taxonomy" id="1929756"/>
    <lineage>
        <taxon>Eukaryota</taxon>
        <taxon>Fungi</taxon>
        <taxon>Dikarya</taxon>
        <taxon>Basidiomycota</taxon>
        <taxon>Agaricomycotina</taxon>
        <taxon>Agaricomycetes</taxon>
        <taxon>Agaricomycetidae</taxon>
        <taxon>Agaricales</taxon>
        <taxon>Marasmiineae</taxon>
        <taxon>Physalacriaceae</taxon>
        <taxon>Desarmillaria</taxon>
    </lineage>
</organism>
<feature type="compositionally biased region" description="Basic and acidic residues" evidence="1">
    <location>
        <begin position="578"/>
        <end position="592"/>
    </location>
</feature>
<reference evidence="2" key="1">
    <citation type="submission" date="2023-06" db="EMBL/GenBank/DDBJ databases">
        <authorList>
            <consortium name="Lawrence Berkeley National Laboratory"/>
            <person name="Ahrendt S."/>
            <person name="Sahu N."/>
            <person name="Indic B."/>
            <person name="Wong-Bajracharya J."/>
            <person name="Merenyi Z."/>
            <person name="Ke H.-M."/>
            <person name="Monk M."/>
            <person name="Kocsube S."/>
            <person name="Drula E."/>
            <person name="Lipzen A."/>
            <person name="Balint B."/>
            <person name="Henrissat B."/>
            <person name="Andreopoulos B."/>
            <person name="Martin F.M."/>
            <person name="Harder C.B."/>
            <person name="Rigling D."/>
            <person name="Ford K.L."/>
            <person name="Foster G.D."/>
            <person name="Pangilinan J."/>
            <person name="Papanicolaou A."/>
            <person name="Barry K."/>
            <person name="LaButti K."/>
            <person name="Viragh M."/>
            <person name="Koriabine M."/>
            <person name="Yan M."/>
            <person name="Riley R."/>
            <person name="Champramary S."/>
            <person name="Plett K.L."/>
            <person name="Tsai I.J."/>
            <person name="Slot J."/>
            <person name="Sipos G."/>
            <person name="Plett J."/>
            <person name="Nagy L.G."/>
            <person name="Grigoriev I.V."/>
        </authorList>
    </citation>
    <scope>NUCLEOTIDE SEQUENCE</scope>
    <source>
        <strain evidence="2">CCBAS 213</strain>
    </source>
</reference>
<evidence type="ECO:0000313" key="2">
    <source>
        <dbReference type="EMBL" id="KAK0436474.1"/>
    </source>
</evidence>
<feature type="compositionally biased region" description="Low complexity" evidence="1">
    <location>
        <begin position="811"/>
        <end position="821"/>
    </location>
</feature>
<feature type="compositionally biased region" description="Pro residues" evidence="1">
    <location>
        <begin position="173"/>
        <end position="188"/>
    </location>
</feature>
<feature type="region of interest" description="Disordered" evidence="1">
    <location>
        <begin position="420"/>
        <end position="523"/>
    </location>
</feature>
<dbReference type="AlphaFoldDB" id="A0AA39MJY6"/>
<dbReference type="EMBL" id="JAUEPS010000126">
    <property type="protein sequence ID" value="KAK0436474.1"/>
    <property type="molecule type" value="Genomic_DNA"/>
</dbReference>
<feature type="region of interest" description="Disordered" evidence="1">
    <location>
        <begin position="352"/>
        <end position="391"/>
    </location>
</feature>
<dbReference type="GeneID" id="85362206"/>
<gene>
    <name evidence="2" type="ORF">EV420DRAFT_1652513</name>
</gene>
<evidence type="ECO:0000256" key="1">
    <source>
        <dbReference type="SAM" id="MobiDB-lite"/>
    </source>
</evidence>
<dbReference type="Proteomes" id="UP001175211">
    <property type="component" value="Unassembled WGS sequence"/>
</dbReference>